<feature type="transmembrane region" description="Helical" evidence="1">
    <location>
        <begin position="266"/>
        <end position="289"/>
    </location>
</feature>
<keyword evidence="1" id="KW-1133">Transmembrane helix</keyword>
<keyword evidence="3" id="KW-1185">Reference proteome</keyword>
<accession>U6L5L9</accession>
<organism evidence="2 3">
    <name type="scientific">Eimeria tenella</name>
    <name type="common">Coccidian parasite</name>
    <dbReference type="NCBI Taxonomy" id="5802"/>
    <lineage>
        <taxon>Eukaryota</taxon>
        <taxon>Sar</taxon>
        <taxon>Alveolata</taxon>
        <taxon>Apicomplexa</taxon>
        <taxon>Conoidasida</taxon>
        <taxon>Coccidia</taxon>
        <taxon>Eucoccidiorida</taxon>
        <taxon>Eimeriorina</taxon>
        <taxon>Eimeriidae</taxon>
        <taxon>Eimeria</taxon>
    </lineage>
</organism>
<dbReference type="VEuPathDB" id="ToxoDB:ETH2_1008700"/>
<reference evidence="2" key="1">
    <citation type="submission" date="2013-10" db="EMBL/GenBank/DDBJ databases">
        <title>Genomic analysis of the causative agents of coccidiosis in chickens.</title>
        <authorList>
            <person name="Reid A.J."/>
            <person name="Blake D."/>
            <person name="Billington K."/>
            <person name="Browne H."/>
            <person name="Dunn M."/>
            <person name="Hung S."/>
            <person name="Kawahara F."/>
            <person name="Miranda-Saavedra D."/>
            <person name="Mourier T."/>
            <person name="Nagra H."/>
            <person name="Otto T.D."/>
            <person name="Rawlings N."/>
            <person name="Sanchez A."/>
            <person name="Sanders M."/>
            <person name="Subramaniam C."/>
            <person name="Tay Y."/>
            <person name="Dear P."/>
            <person name="Doerig C."/>
            <person name="Gruber A."/>
            <person name="Parkinson J."/>
            <person name="Shirley M."/>
            <person name="Wan K.L."/>
            <person name="Berriman M."/>
            <person name="Tomley F."/>
            <person name="Pain A."/>
        </authorList>
    </citation>
    <scope>NUCLEOTIDE SEQUENCE [LARGE SCALE GENOMIC DNA]</scope>
    <source>
        <strain evidence="2">Houghton</strain>
    </source>
</reference>
<proteinExistence type="predicted"/>
<protein>
    <submittedName>
        <fullName evidence="2">Uncharacterized protein</fullName>
    </submittedName>
</protein>
<keyword evidence="1" id="KW-0812">Transmembrane</keyword>
<dbReference type="AlphaFoldDB" id="U6L5L9"/>
<feature type="transmembrane region" description="Helical" evidence="1">
    <location>
        <begin position="155"/>
        <end position="177"/>
    </location>
</feature>
<feature type="transmembrane region" description="Helical" evidence="1">
    <location>
        <begin position="492"/>
        <end position="510"/>
    </location>
</feature>
<dbReference type="EMBL" id="HG675750">
    <property type="protein sequence ID" value="CDJ43085.1"/>
    <property type="molecule type" value="Genomic_DNA"/>
</dbReference>
<keyword evidence="1" id="KW-0472">Membrane</keyword>
<evidence type="ECO:0000313" key="2">
    <source>
        <dbReference type="EMBL" id="CDJ43085.1"/>
    </source>
</evidence>
<feature type="transmembrane region" description="Helical" evidence="1">
    <location>
        <begin position="21"/>
        <end position="41"/>
    </location>
</feature>
<sequence length="568" mass="62800">MGQFWGKSAKYSHEEKPVKKWYTDSALTLLTGCLSFITFLLSATACYSGNLRHLAPYDLNADFCGSKLVGEERQYLYYPDPHNPTSGICVDSCPTAQTRGTINIPDGLGGIQVHPITSSELVSGQYCFQRRLKSREILTTLQQQRPFLYSIVQDIFKATEVLFATIFLSIVLAIAGIKAMLNKRAGRNVCLAASFAPCFFSILTVLLTLYHFFTPRVLQPGFSLLILSGILATMSFLTGTLPIIFPKTYGRSRQFMLIGAQVLEEMPDLLTFIIVTVAGIGVTVVWNIWICASLLTMGRAVPQPLVVDSHNETYMGIMASFTRTPGQGLACLVVLVTFVLQFESAIVFTKFLTTRCVKKWFEKLPRNGVRSPRCDYVLPVCMDVPKDWGPMGAAILFNNQLLPVKLDEANGGFLEAALAGYIVSFNTCQEFKNKKRNVTAGAHARESGRSLPGSPLSHPRAAESIFIAVLTWIGLELAPIFNNTGEKALDSIPVIVLLVFVMSALVLTVFQEAVNAAACAGVMYWSKAASDVLWCNSINSDTLPVYESKHLRKFLDLLRRKCDRQILF</sequence>
<feature type="transmembrane region" description="Helical" evidence="1">
    <location>
        <begin position="189"/>
        <end position="213"/>
    </location>
</feature>
<dbReference type="Proteomes" id="UP000030747">
    <property type="component" value="Unassembled WGS sequence"/>
</dbReference>
<dbReference type="VEuPathDB" id="ToxoDB:ETH_00009120"/>
<dbReference type="OrthoDB" id="354141at2759"/>
<name>U6L5L9_EIMTE</name>
<feature type="transmembrane region" description="Helical" evidence="1">
    <location>
        <begin position="225"/>
        <end position="245"/>
    </location>
</feature>
<dbReference type="RefSeq" id="XP_013233835.1">
    <property type="nucleotide sequence ID" value="XM_013378381.1"/>
</dbReference>
<feature type="transmembrane region" description="Helical" evidence="1">
    <location>
        <begin position="327"/>
        <end position="349"/>
    </location>
</feature>
<dbReference type="GeneID" id="25251025"/>
<evidence type="ECO:0000256" key="1">
    <source>
        <dbReference type="SAM" id="Phobius"/>
    </source>
</evidence>
<evidence type="ECO:0000313" key="3">
    <source>
        <dbReference type="Proteomes" id="UP000030747"/>
    </source>
</evidence>
<gene>
    <name evidence="2" type="ORF">ETH_00009120</name>
</gene>
<reference evidence="2" key="2">
    <citation type="submission" date="2013-10" db="EMBL/GenBank/DDBJ databases">
        <authorList>
            <person name="Aslett M."/>
        </authorList>
    </citation>
    <scope>NUCLEOTIDE SEQUENCE [LARGE SCALE GENOMIC DNA]</scope>
    <source>
        <strain evidence="2">Houghton</strain>
    </source>
</reference>
<feature type="transmembrane region" description="Helical" evidence="1">
    <location>
        <begin position="461"/>
        <end position="480"/>
    </location>
</feature>